<name>A0A5C5VGY2_9BACT</name>
<gene>
    <name evidence="3" type="ORF">KOR34_21160</name>
</gene>
<evidence type="ECO:0000313" key="4">
    <source>
        <dbReference type="Proteomes" id="UP000316714"/>
    </source>
</evidence>
<proteinExistence type="predicted"/>
<dbReference type="InterPro" id="IPR050955">
    <property type="entry name" value="Plant_Biomass_Hydrol_Est"/>
</dbReference>
<feature type="chain" id="PRO_5022950646" evidence="2">
    <location>
        <begin position="24"/>
        <end position="319"/>
    </location>
</feature>
<dbReference type="SUPFAM" id="SSF53474">
    <property type="entry name" value="alpha/beta-Hydrolases"/>
    <property type="match status" value="1"/>
</dbReference>
<dbReference type="PANTHER" id="PTHR43037:SF1">
    <property type="entry name" value="BLL1128 PROTEIN"/>
    <property type="match status" value="1"/>
</dbReference>
<comment type="caution">
    <text evidence="3">The sequence shown here is derived from an EMBL/GenBank/DDBJ whole genome shotgun (WGS) entry which is preliminary data.</text>
</comment>
<accession>A0A5C5VGY2</accession>
<evidence type="ECO:0000256" key="1">
    <source>
        <dbReference type="ARBA" id="ARBA00022729"/>
    </source>
</evidence>
<dbReference type="EMBL" id="SIHJ01000001">
    <property type="protein sequence ID" value="TWT37169.1"/>
    <property type="molecule type" value="Genomic_DNA"/>
</dbReference>
<sequence precursor="true">MRPVSQLSVVPFVCLIAVSDAFATAPDDAAEKWSIEWGLAAYHEYRGPRGEKRVLPYRLFPPRTSEGDNRDYPLVLWLHGHGAEPGDDNRSHVAHMDDTMYWDPDELGEFPFYVLAPQCPAGSFWVGDPTVEGEVLTTVMEIVDEVSASEPINPDRISVVGISSGGSAAWELAERFPERFAAVLPLGSGGGDFSSAKELSKTPIWAFHSKRDNAVPITGDRRTVYSVQSHGGQCALTETPGFGHDCWWPAFQQCGAREWLLLQERGTISSPPPGRVPSGTRWSWFSQEYLDPEEILARSPIPVAVIGVLAYLTYRKRYA</sequence>
<dbReference type="Proteomes" id="UP000316714">
    <property type="component" value="Unassembled WGS sequence"/>
</dbReference>
<protein>
    <submittedName>
        <fullName evidence="3">Phospholipase/Carboxylesterase</fullName>
    </submittedName>
</protein>
<keyword evidence="4" id="KW-1185">Reference proteome</keyword>
<dbReference type="Gene3D" id="3.40.50.1820">
    <property type="entry name" value="alpha/beta hydrolase"/>
    <property type="match status" value="1"/>
</dbReference>
<dbReference type="OrthoDB" id="9764953at2"/>
<evidence type="ECO:0000313" key="3">
    <source>
        <dbReference type="EMBL" id="TWT37169.1"/>
    </source>
</evidence>
<keyword evidence="1 2" id="KW-0732">Signal</keyword>
<dbReference type="AlphaFoldDB" id="A0A5C5VGY2"/>
<feature type="signal peptide" evidence="2">
    <location>
        <begin position="1"/>
        <end position="23"/>
    </location>
</feature>
<evidence type="ECO:0000256" key="2">
    <source>
        <dbReference type="SAM" id="SignalP"/>
    </source>
</evidence>
<reference evidence="3 4" key="1">
    <citation type="submission" date="2019-02" db="EMBL/GenBank/DDBJ databases">
        <title>Deep-cultivation of Planctomycetes and their phenomic and genomic characterization uncovers novel biology.</title>
        <authorList>
            <person name="Wiegand S."/>
            <person name="Jogler M."/>
            <person name="Boedeker C."/>
            <person name="Pinto D."/>
            <person name="Vollmers J."/>
            <person name="Rivas-Marin E."/>
            <person name="Kohn T."/>
            <person name="Peeters S.H."/>
            <person name="Heuer A."/>
            <person name="Rast P."/>
            <person name="Oberbeckmann S."/>
            <person name="Bunk B."/>
            <person name="Jeske O."/>
            <person name="Meyerdierks A."/>
            <person name="Storesund J.E."/>
            <person name="Kallscheuer N."/>
            <person name="Luecker S."/>
            <person name="Lage O.M."/>
            <person name="Pohl T."/>
            <person name="Merkel B.J."/>
            <person name="Hornburger P."/>
            <person name="Mueller R.-W."/>
            <person name="Bruemmer F."/>
            <person name="Labrenz M."/>
            <person name="Spormann A.M."/>
            <person name="Op Den Camp H."/>
            <person name="Overmann J."/>
            <person name="Amann R."/>
            <person name="Jetten M.S.M."/>
            <person name="Mascher T."/>
            <person name="Medema M.H."/>
            <person name="Devos D.P."/>
            <person name="Kaster A.-K."/>
            <person name="Ovreas L."/>
            <person name="Rohde M."/>
            <person name="Galperin M.Y."/>
            <person name="Jogler C."/>
        </authorList>
    </citation>
    <scope>NUCLEOTIDE SEQUENCE [LARGE SCALE GENOMIC DNA]</scope>
    <source>
        <strain evidence="3 4">KOR34</strain>
    </source>
</reference>
<dbReference type="InterPro" id="IPR029058">
    <property type="entry name" value="AB_hydrolase_fold"/>
</dbReference>
<organism evidence="3 4">
    <name type="scientific">Posidoniimonas corsicana</name>
    <dbReference type="NCBI Taxonomy" id="1938618"/>
    <lineage>
        <taxon>Bacteria</taxon>
        <taxon>Pseudomonadati</taxon>
        <taxon>Planctomycetota</taxon>
        <taxon>Planctomycetia</taxon>
        <taxon>Pirellulales</taxon>
        <taxon>Lacipirellulaceae</taxon>
        <taxon>Posidoniimonas</taxon>
    </lineage>
</organism>
<dbReference type="PANTHER" id="PTHR43037">
    <property type="entry name" value="UNNAMED PRODUCT-RELATED"/>
    <property type="match status" value="1"/>
</dbReference>